<reference evidence="2" key="1">
    <citation type="journal article" date="2022" name="Nat. Commun.">
        <title>Chromosome evolution and the genetic basis of agronomically important traits in greater yam.</title>
        <authorList>
            <person name="Bredeson J.V."/>
            <person name="Lyons J.B."/>
            <person name="Oniyinde I.O."/>
            <person name="Okereke N.R."/>
            <person name="Kolade O."/>
            <person name="Nnabue I."/>
            <person name="Nwadili C.O."/>
            <person name="Hribova E."/>
            <person name="Parker M."/>
            <person name="Nwogha J."/>
            <person name="Shu S."/>
            <person name="Carlson J."/>
            <person name="Kariba R."/>
            <person name="Muthemba S."/>
            <person name="Knop K."/>
            <person name="Barton G.J."/>
            <person name="Sherwood A.V."/>
            <person name="Lopez-Montes A."/>
            <person name="Asiedu R."/>
            <person name="Jamnadass R."/>
            <person name="Muchugi A."/>
            <person name="Goodstein D."/>
            <person name="Egesi C.N."/>
            <person name="Featherston J."/>
            <person name="Asfaw A."/>
            <person name="Simpson G.G."/>
            <person name="Dolezel J."/>
            <person name="Hendre P.S."/>
            <person name="Van Deynze A."/>
            <person name="Kumar P.L."/>
            <person name="Obidiegwu J.E."/>
            <person name="Bhattacharjee R."/>
            <person name="Rokhsar D.S."/>
        </authorList>
    </citation>
    <scope>NUCLEOTIDE SEQUENCE [LARGE SCALE GENOMIC DNA]</scope>
    <source>
        <strain evidence="2">cv. TDa95/00328</strain>
    </source>
</reference>
<dbReference type="EMBL" id="CM037023">
    <property type="protein sequence ID" value="KAH7665907.1"/>
    <property type="molecule type" value="Genomic_DNA"/>
</dbReference>
<evidence type="ECO:0000313" key="1">
    <source>
        <dbReference type="EMBL" id="KAH7665907.1"/>
    </source>
</evidence>
<proteinExistence type="predicted"/>
<gene>
    <name evidence="1" type="ORF">IHE45_13G063900</name>
</gene>
<name>A0ACB7UYG6_DIOAL</name>
<keyword evidence="2" id="KW-1185">Reference proteome</keyword>
<dbReference type="Proteomes" id="UP000827976">
    <property type="component" value="Chromosome 13"/>
</dbReference>
<protein>
    <submittedName>
        <fullName evidence="1">Uncharacterized protein</fullName>
    </submittedName>
</protein>
<evidence type="ECO:0000313" key="2">
    <source>
        <dbReference type="Proteomes" id="UP000827976"/>
    </source>
</evidence>
<organism evidence="1 2">
    <name type="scientific">Dioscorea alata</name>
    <name type="common">Purple yam</name>
    <dbReference type="NCBI Taxonomy" id="55571"/>
    <lineage>
        <taxon>Eukaryota</taxon>
        <taxon>Viridiplantae</taxon>
        <taxon>Streptophyta</taxon>
        <taxon>Embryophyta</taxon>
        <taxon>Tracheophyta</taxon>
        <taxon>Spermatophyta</taxon>
        <taxon>Magnoliopsida</taxon>
        <taxon>Liliopsida</taxon>
        <taxon>Dioscoreales</taxon>
        <taxon>Dioscoreaceae</taxon>
        <taxon>Dioscorea</taxon>
    </lineage>
</organism>
<sequence length="78" mass="9406">MKRLADKKRTEIHFTEGDWVWVKLQPYRQHSVALRKNQKLGMRYFGPFQISHKALCFNFIKFFKFGSYCAMANPFRKS</sequence>
<comment type="caution">
    <text evidence="1">The sequence shown here is derived from an EMBL/GenBank/DDBJ whole genome shotgun (WGS) entry which is preliminary data.</text>
</comment>
<accession>A0ACB7UYG6</accession>